<evidence type="ECO:0000313" key="1">
    <source>
        <dbReference type="EMBL" id="AKV69956.1"/>
    </source>
</evidence>
<dbReference type="KEGG" id="mpk:VL20_5101"/>
<name>A0A0K1S7J2_9CHRO</name>
<organism evidence="1 2">
    <name type="scientific">Microcystis panniformis FACHB-1757</name>
    <dbReference type="NCBI Taxonomy" id="1638788"/>
    <lineage>
        <taxon>Bacteria</taxon>
        <taxon>Bacillati</taxon>
        <taxon>Cyanobacteriota</taxon>
        <taxon>Cyanophyceae</taxon>
        <taxon>Oscillatoriophycideae</taxon>
        <taxon>Chroococcales</taxon>
        <taxon>Microcystaceae</taxon>
        <taxon>Microcystis</taxon>
    </lineage>
</organism>
<gene>
    <name evidence="1" type="ORF">VL20_5101</name>
</gene>
<sequence length="53" mass="6122">MIYINLVHSLLLLKFSRSLATKISHHYPILKSDGNYDTIADVKSSWHQLIIKV</sequence>
<protein>
    <submittedName>
        <fullName evidence="1">Uncharacterized protein</fullName>
    </submittedName>
</protein>
<evidence type="ECO:0000313" key="2">
    <source>
        <dbReference type="Proteomes" id="UP000068167"/>
    </source>
</evidence>
<reference evidence="1 2" key="1">
    <citation type="journal article" date="2016" name="Stand. Genomic Sci.">
        <title>Complete genome sequence and genomic characterization of Microcystis panniformis FACHB 1757 by third-generation sequencing.</title>
        <authorList>
            <person name="Zhang J.Y."/>
            <person name="Guan R."/>
            <person name="Zhang H.J."/>
            <person name="Li H."/>
            <person name="Xiao P."/>
            <person name="Yu G.L."/>
            <person name="Du L."/>
            <person name="Cao D.M."/>
            <person name="Zhu B.C."/>
            <person name="Li R.H."/>
            <person name="Lu Z.H."/>
        </authorList>
    </citation>
    <scope>NUCLEOTIDE SEQUENCE [LARGE SCALE GENOMIC DNA]</scope>
    <source>
        <strain evidence="1 2">FACHB-1757</strain>
    </source>
</reference>
<dbReference type="AlphaFoldDB" id="A0A0K1S7J2"/>
<proteinExistence type="predicted"/>
<keyword evidence="2" id="KW-1185">Reference proteome</keyword>
<dbReference type="Proteomes" id="UP000068167">
    <property type="component" value="Chromosome"/>
</dbReference>
<accession>A0A0K1S7J2</accession>
<dbReference type="EMBL" id="CP011339">
    <property type="protein sequence ID" value="AKV69956.1"/>
    <property type="molecule type" value="Genomic_DNA"/>
</dbReference>